<dbReference type="Proteomes" id="UP000236454">
    <property type="component" value="Unassembled WGS sequence"/>
</dbReference>
<sequence>MKLFLIALLGVFSFSLTTEIKVHSEFVKHYSTQELNTLKSMPAEDIAVMNYSITHGLSSTFEMKKVGVTPDFIMESSAFEAAKSYVELGLRIKANKTQYIQLKGSNLWVSLSSFERLKIEYQSKNRKK</sequence>
<evidence type="ECO:0000313" key="1">
    <source>
        <dbReference type="EMBL" id="SFT34894.1"/>
    </source>
</evidence>
<accession>A0A1I6XAQ3</accession>
<proteinExistence type="predicted"/>
<dbReference type="EMBL" id="FPAS01000001">
    <property type="protein sequence ID" value="SFT34894.1"/>
    <property type="molecule type" value="Genomic_DNA"/>
</dbReference>
<protein>
    <submittedName>
        <fullName evidence="1">Uncharacterized protein</fullName>
    </submittedName>
</protein>
<reference evidence="1 2" key="1">
    <citation type="submission" date="2016-10" db="EMBL/GenBank/DDBJ databases">
        <authorList>
            <person name="de Groot N.N."/>
        </authorList>
    </citation>
    <scope>NUCLEOTIDE SEQUENCE [LARGE SCALE GENOMIC DNA]</scope>
    <source>
        <strain evidence="1 2">CGMCC 1.7005</strain>
    </source>
</reference>
<gene>
    <name evidence="1" type="ORF">SAMN05216474_0029</name>
</gene>
<name>A0A1I6XAQ3_9FLAO</name>
<dbReference type="AlphaFoldDB" id="A0A1I6XAQ3"/>
<keyword evidence="2" id="KW-1185">Reference proteome</keyword>
<evidence type="ECO:0000313" key="2">
    <source>
        <dbReference type="Proteomes" id="UP000236454"/>
    </source>
</evidence>
<dbReference type="RefSeq" id="WP_090244774.1">
    <property type="nucleotide sequence ID" value="NZ_FPAS01000001.1"/>
</dbReference>
<organism evidence="1 2">
    <name type="scientific">Lishizhenia tianjinensis</name>
    <dbReference type="NCBI Taxonomy" id="477690"/>
    <lineage>
        <taxon>Bacteria</taxon>
        <taxon>Pseudomonadati</taxon>
        <taxon>Bacteroidota</taxon>
        <taxon>Flavobacteriia</taxon>
        <taxon>Flavobacteriales</taxon>
        <taxon>Crocinitomicaceae</taxon>
        <taxon>Lishizhenia</taxon>
    </lineage>
</organism>